<dbReference type="OrthoDB" id="1675815at2759"/>
<sequence>MQLFVERWDDLVGEMSMKISYPALEEEWWKIVIGSDPKNTPWSYHNGGSWPGCLGKVTGARMGSIMVPLIEEEWDDNNVVFQK</sequence>
<organism evidence="4 5">
    <name type="scientific">Coptis chinensis</name>
    <dbReference type="NCBI Taxonomy" id="261450"/>
    <lineage>
        <taxon>Eukaryota</taxon>
        <taxon>Viridiplantae</taxon>
        <taxon>Streptophyta</taxon>
        <taxon>Embryophyta</taxon>
        <taxon>Tracheophyta</taxon>
        <taxon>Spermatophyta</taxon>
        <taxon>Magnoliopsida</taxon>
        <taxon>Ranunculales</taxon>
        <taxon>Ranunculaceae</taxon>
        <taxon>Coptidoideae</taxon>
        <taxon>Coptis</taxon>
    </lineage>
</organism>
<dbReference type="GO" id="GO:0005987">
    <property type="term" value="P:sucrose catabolic process"/>
    <property type="evidence" value="ECO:0007669"/>
    <property type="project" value="TreeGrafter"/>
</dbReference>
<dbReference type="GO" id="GO:0033926">
    <property type="term" value="F:endo-alpha-N-acetylgalactosaminidase activity"/>
    <property type="evidence" value="ECO:0007669"/>
    <property type="project" value="InterPro"/>
</dbReference>
<proteinExistence type="predicted"/>
<evidence type="ECO:0000256" key="2">
    <source>
        <dbReference type="ARBA" id="ARBA00023277"/>
    </source>
</evidence>
<dbReference type="Proteomes" id="UP000631114">
    <property type="component" value="Unassembled WGS sequence"/>
</dbReference>
<dbReference type="GO" id="GO:0004575">
    <property type="term" value="F:sucrose alpha-glucosidase activity"/>
    <property type="evidence" value="ECO:0007669"/>
    <property type="project" value="TreeGrafter"/>
</dbReference>
<gene>
    <name evidence="4" type="ORF">IFM89_007421</name>
</gene>
<evidence type="ECO:0000256" key="1">
    <source>
        <dbReference type="ARBA" id="ARBA00022801"/>
    </source>
</evidence>
<comment type="caution">
    <text evidence="4">The sequence shown here is derived from an EMBL/GenBank/DDBJ whole genome shotgun (WGS) entry which is preliminary data.</text>
</comment>
<dbReference type="InterPro" id="IPR024746">
    <property type="entry name" value="Glyco_hydro_100"/>
</dbReference>
<dbReference type="AlphaFoldDB" id="A0A835M8X1"/>
<dbReference type="EMBL" id="JADFTS010000001">
    <property type="protein sequence ID" value="KAF9623978.1"/>
    <property type="molecule type" value="Genomic_DNA"/>
</dbReference>
<evidence type="ECO:0000313" key="5">
    <source>
        <dbReference type="Proteomes" id="UP000631114"/>
    </source>
</evidence>
<keyword evidence="1" id="KW-0378">Hydrolase</keyword>
<accession>A0A835M8X1</accession>
<keyword evidence="2" id="KW-0119">Carbohydrate metabolism</keyword>
<keyword evidence="5" id="KW-1185">Reference proteome</keyword>
<keyword evidence="3" id="KW-0326">Glycosidase</keyword>
<protein>
    <submittedName>
        <fullName evidence="4">Uncharacterized protein</fullName>
    </submittedName>
</protein>
<dbReference type="SUPFAM" id="SSF48208">
    <property type="entry name" value="Six-hairpin glycosidases"/>
    <property type="match status" value="1"/>
</dbReference>
<evidence type="ECO:0000256" key="3">
    <source>
        <dbReference type="ARBA" id="ARBA00023295"/>
    </source>
</evidence>
<dbReference type="Pfam" id="PF12899">
    <property type="entry name" value="Glyco_hydro_100"/>
    <property type="match status" value="1"/>
</dbReference>
<reference evidence="4 5" key="1">
    <citation type="submission" date="2020-10" db="EMBL/GenBank/DDBJ databases">
        <title>The Coptis chinensis genome and diversification of protoberbering-type alkaloids.</title>
        <authorList>
            <person name="Wang B."/>
            <person name="Shu S."/>
            <person name="Song C."/>
            <person name="Liu Y."/>
        </authorList>
    </citation>
    <scope>NUCLEOTIDE SEQUENCE [LARGE SCALE GENOMIC DNA]</scope>
    <source>
        <strain evidence="4">HL-2020</strain>
        <tissue evidence="4">Leaf</tissue>
    </source>
</reference>
<evidence type="ECO:0000313" key="4">
    <source>
        <dbReference type="EMBL" id="KAF9623978.1"/>
    </source>
</evidence>
<dbReference type="InterPro" id="IPR008928">
    <property type="entry name" value="6-hairpin_glycosidase_sf"/>
</dbReference>
<dbReference type="PANTHER" id="PTHR31916:SF28">
    <property type="entry name" value="NEUTRAL_ALKALINE INVERTASE 3, CHLOROPLASTIC"/>
    <property type="match status" value="1"/>
</dbReference>
<dbReference type="PANTHER" id="PTHR31916">
    <property type="match status" value="1"/>
</dbReference>
<name>A0A835M8X1_9MAGN</name>